<dbReference type="RefSeq" id="WP_286661966.1">
    <property type="nucleotide sequence ID" value="NZ_JASZYV010000005.1"/>
</dbReference>
<proteinExistence type="inferred from homology"/>
<comment type="caution">
    <text evidence="4">The sequence shown here is derived from an EMBL/GenBank/DDBJ whole genome shotgun (WGS) entry which is preliminary data.</text>
</comment>
<evidence type="ECO:0000313" key="4">
    <source>
        <dbReference type="EMBL" id="MDM0046841.1"/>
    </source>
</evidence>
<evidence type="ECO:0000313" key="5">
    <source>
        <dbReference type="Proteomes" id="UP001174908"/>
    </source>
</evidence>
<protein>
    <recommendedName>
        <fullName evidence="2">Phosphoesterase</fullName>
        <ecNumber evidence="2">3.1.4.-</ecNumber>
    </recommendedName>
</protein>
<dbReference type="InterPro" id="IPR024654">
    <property type="entry name" value="Calcineurin-like_PHP_lpxH"/>
</dbReference>
<evidence type="ECO:0000256" key="1">
    <source>
        <dbReference type="ARBA" id="ARBA00008950"/>
    </source>
</evidence>
<dbReference type="NCBIfam" id="TIGR00040">
    <property type="entry name" value="yfcE"/>
    <property type="match status" value="1"/>
</dbReference>
<keyword evidence="2" id="KW-0479">Metal-binding</keyword>
<dbReference type="InterPro" id="IPR029052">
    <property type="entry name" value="Metallo-depent_PP-like"/>
</dbReference>
<evidence type="ECO:0000256" key="2">
    <source>
        <dbReference type="RuleBase" id="RU362039"/>
    </source>
</evidence>
<organism evidence="4 5">
    <name type="scientific">Variovorax dokdonensis</name>
    <dbReference type="NCBI Taxonomy" id="344883"/>
    <lineage>
        <taxon>Bacteria</taxon>
        <taxon>Pseudomonadati</taxon>
        <taxon>Pseudomonadota</taxon>
        <taxon>Betaproteobacteria</taxon>
        <taxon>Burkholderiales</taxon>
        <taxon>Comamonadaceae</taxon>
        <taxon>Variovorax</taxon>
    </lineage>
</organism>
<accession>A0ABT7NFX5</accession>
<evidence type="ECO:0000259" key="3">
    <source>
        <dbReference type="Pfam" id="PF12850"/>
    </source>
</evidence>
<gene>
    <name evidence="4" type="ORF">QTH91_20285</name>
</gene>
<dbReference type="InterPro" id="IPR000979">
    <property type="entry name" value="Phosphodiesterase_MJ0936/Vps29"/>
</dbReference>
<dbReference type="PANTHER" id="PTHR11124">
    <property type="entry name" value="VACUOLAR SORTING PROTEIN VPS29"/>
    <property type="match status" value="1"/>
</dbReference>
<dbReference type="Proteomes" id="UP001174908">
    <property type="component" value="Unassembled WGS sequence"/>
</dbReference>
<dbReference type="EMBL" id="JASZYV010000005">
    <property type="protein sequence ID" value="MDM0046841.1"/>
    <property type="molecule type" value="Genomic_DNA"/>
</dbReference>
<comment type="similarity">
    <text evidence="1 2">Belongs to the metallophosphoesterase superfamily. YfcE family.</text>
</comment>
<dbReference type="Pfam" id="PF12850">
    <property type="entry name" value="Metallophos_2"/>
    <property type="match status" value="1"/>
</dbReference>
<dbReference type="SUPFAM" id="SSF56300">
    <property type="entry name" value="Metallo-dependent phosphatases"/>
    <property type="match status" value="1"/>
</dbReference>
<dbReference type="Gene3D" id="3.60.21.10">
    <property type="match status" value="1"/>
</dbReference>
<name>A0ABT7NFX5_9BURK</name>
<dbReference type="EC" id="3.1.4.-" evidence="2"/>
<comment type="cofactor">
    <cofactor evidence="2">
        <name>a divalent metal cation</name>
        <dbReference type="ChEBI" id="CHEBI:60240"/>
    </cofactor>
</comment>
<reference evidence="4" key="1">
    <citation type="submission" date="2023-06" db="EMBL/GenBank/DDBJ databases">
        <authorList>
            <person name="Jiang Y."/>
            <person name="Liu Q."/>
        </authorList>
    </citation>
    <scope>NUCLEOTIDE SEQUENCE</scope>
    <source>
        <strain evidence="4">CGMCC 1.12089</strain>
    </source>
</reference>
<feature type="domain" description="Calcineurin-like phosphoesterase" evidence="3">
    <location>
        <begin position="5"/>
        <end position="135"/>
    </location>
</feature>
<keyword evidence="5" id="KW-1185">Reference proteome</keyword>
<sequence>MTTTRIGLISDTHGLLRPQAIDFLRGCAHIVHGGDIGTPEVLAQLEEIAPVTAVRGNNDRADWATHIPETEYLQIGDVFLYAIHDLALIDIDPAGAGVQVVMSGHTHQPLIEQRGGVLFVNPGSAGPRRFRLPICAGELIVDGKNVSARIEHFDIPTP</sequence>